<sequence length="105" mass="11697">MSTVASSSTVITSELPTVEEVKGWSREGVRNFLREKKGILDLDDNDIGRIYIQKIKGSNFLDFIAADFERWGIPGGPAKEIEKLISQIQGVQENIYVNADLTVLI</sequence>
<dbReference type="AlphaFoldDB" id="A0A9N9HQ51"/>
<name>A0A9N9HQ51_9GLOM</name>
<dbReference type="Gene3D" id="1.10.150.50">
    <property type="entry name" value="Transcription Factor, Ets-1"/>
    <property type="match status" value="1"/>
</dbReference>
<reference evidence="1" key="1">
    <citation type="submission" date="2021-06" db="EMBL/GenBank/DDBJ databases">
        <authorList>
            <person name="Kallberg Y."/>
            <person name="Tangrot J."/>
            <person name="Rosling A."/>
        </authorList>
    </citation>
    <scope>NUCLEOTIDE SEQUENCE</scope>
    <source>
        <strain evidence="1">CL551</strain>
    </source>
</reference>
<keyword evidence="2" id="KW-1185">Reference proteome</keyword>
<evidence type="ECO:0000313" key="2">
    <source>
        <dbReference type="Proteomes" id="UP000789342"/>
    </source>
</evidence>
<evidence type="ECO:0000313" key="1">
    <source>
        <dbReference type="EMBL" id="CAG8700162.1"/>
    </source>
</evidence>
<dbReference type="InterPro" id="IPR013761">
    <property type="entry name" value="SAM/pointed_sf"/>
</dbReference>
<protein>
    <submittedName>
        <fullName evidence="1">11313_t:CDS:1</fullName>
    </submittedName>
</protein>
<dbReference type="EMBL" id="CAJVPV010016871">
    <property type="protein sequence ID" value="CAG8700162.1"/>
    <property type="molecule type" value="Genomic_DNA"/>
</dbReference>
<organism evidence="1 2">
    <name type="scientific">Acaulospora morrowiae</name>
    <dbReference type="NCBI Taxonomy" id="94023"/>
    <lineage>
        <taxon>Eukaryota</taxon>
        <taxon>Fungi</taxon>
        <taxon>Fungi incertae sedis</taxon>
        <taxon>Mucoromycota</taxon>
        <taxon>Glomeromycotina</taxon>
        <taxon>Glomeromycetes</taxon>
        <taxon>Diversisporales</taxon>
        <taxon>Acaulosporaceae</taxon>
        <taxon>Acaulospora</taxon>
    </lineage>
</organism>
<feature type="non-terminal residue" evidence="1">
    <location>
        <position position="105"/>
    </location>
</feature>
<proteinExistence type="predicted"/>
<dbReference type="OrthoDB" id="2338248at2759"/>
<comment type="caution">
    <text evidence="1">The sequence shown here is derived from an EMBL/GenBank/DDBJ whole genome shotgun (WGS) entry which is preliminary data.</text>
</comment>
<dbReference type="Proteomes" id="UP000789342">
    <property type="component" value="Unassembled WGS sequence"/>
</dbReference>
<accession>A0A9N9HQ51</accession>
<gene>
    <name evidence="1" type="ORF">AMORRO_LOCUS12081</name>
</gene>